<comment type="similarity">
    <text evidence="1">Belongs to the argonaute family.</text>
</comment>
<dbReference type="InterPro" id="IPR003100">
    <property type="entry name" value="PAZ_dom"/>
</dbReference>
<dbReference type="SUPFAM" id="SSF101690">
    <property type="entry name" value="PAZ domain"/>
    <property type="match status" value="1"/>
</dbReference>
<dbReference type="Pfam" id="PF23278">
    <property type="entry name" value="Piwi_N"/>
    <property type="match status" value="1"/>
</dbReference>
<evidence type="ECO:0000313" key="5">
    <source>
        <dbReference type="EMBL" id="CAD7632393.1"/>
    </source>
</evidence>
<proteinExistence type="inferred from homology"/>
<feature type="non-terminal residue" evidence="5">
    <location>
        <position position="1"/>
    </location>
</feature>
<dbReference type="SUPFAM" id="SSF53098">
    <property type="entry name" value="Ribonuclease H-like"/>
    <property type="match status" value="1"/>
</dbReference>
<organism evidence="5">
    <name type="scientific">Medioppia subpectinata</name>
    <dbReference type="NCBI Taxonomy" id="1979941"/>
    <lineage>
        <taxon>Eukaryota</taxon>
        <taxon>Metazoa</taxon>
        <taxon>Ecdysozoa</taxon>
        <taxon>Arthropoda</taxon>
        <taxon>Chelicerata</taxon>
        <taxon>Arachnida</taxon>
        <taxon>Acari</taxon>
        <taxon>Acariformes</taxon>
        <taxon>Sarcoptiformes</taxon>
        <taxon>Oribatida</taxon>
        <taxon>Brachypylina</taxon>
        <taxon>Oppioidea</taxon>
        <taxon>Oppiidae</taxon>
        <taxon>Medioppia</taxon>
    </lineage>
</organism>
<dbReference type="OrthoDB" id="445936at2759"/>
<dbReference type="Proteomes" id="UP000759131">
    <property type="component" value="Unassembled WGS sequence"/>
</dbReference>
<dbReference type="Pfam" id="PF02171">
    <property type="entry name" value="Piwi"/>
    <property type="match status" value="1"/>
</dbReference>
<dbReference type="InterPro" id="IPR036397">
    <property type="entry name" value="RNaseH_sf"/>
</dbReference>
<name>A0A7R9KZK7_9ACAR</name>
<feature type="compositionally biased region" description="Basic residues" evidence="2">
    <location>
        <begin position="914"/>
        <end position="923"/>
    </location>
</feature>
<dbReference type="EMBL" id="CAJPIZ010010908">
    <property type="protein sequence ID" value="CAG2112823.1"/>
    <property type="molecule type" value="Genomic_DNA"/>
</dbReference>
<feature type="domain" description="PAZ" evidence="3">
    <location>
        <begin position="248"/>
        <end position="359"/>
    </location>
</feature>
<dbReference type="PROSITE" id="PS50821">
    <property type="entry name" value="PAZ"/>
    <property type="match status" value="1"/>
</dbReference>
<feature type="domain" description="Piwi" evidence="4">
    <location>
        <begin position="527"/>
        <end position="817"/>
    </location>
</feature>
<feature type="region of interest" description="Disordered" evidence="2">
    <location>
        <begin position="914"/>
        <end position="956"/>
    </location>
</feature>
<dbReference type="Gene3D" id="2.170.260.10">
    <property type="entry name" value="paz domain"/>
    <property type="match status" value="1"/>
</dbReference>
<dbReference type="PANTHER" id="PTHR22891">
    <property type="entry name" value="EUKARYOTIC TRANSLATION INITIATION FACTOR 2C"/>
    <property type="match status" value="1"/>
</dbReference>
<dbReference type="EMBL" id="OC865483">
    <property type="protein sequence ID" value="CAD7632393.1"/>
    <property type="molecule type" value="Genomic_DNA"/>
</dbReference>
<dbReference type="AlphaFoldDB" id="A0A7R9KZK7"/>
<dbReference type="InterPro" id="IPR036085">
    <property type="entry name" value="PAZ_dom_sf"/>
</dbReference>
<dbReference type="InterPro" id="IPR003165">
    <property type="entry name" value="Piwi"/>
</dbReference>
<dbReference type="CDD" id="cd02845">
    <property type="entry name" value="PAZ_piwi_like"/>
    <property type="match status" value="1"/>
</dbReference>
<evidence type="ECO:0000313" key="6">
    <source>
        <dbReference type="Proteomes" id="UP000759131"/>
    </source>
</evidence>
<reference evidence="5" key="1">
    <citation type="submission" date="2020-11" db="EMBL/GenBank/DDBJ databases">
        <authorList>
            <person name="Tran Van P."/>
        </authorList>
    </citation>
    <scope>NUCLEOTIDE SEQUENCE</scope>
</reference>
<evidence type="ECO:0000256" key="2">
    <source>
        <dbReference type="SAM" id="MobiDB-lite"/>
    </source>
</evidence>
<dbReference type="FunFam" id="3.30.420.10:FF:000014">
    <property type="entry name" value="Piwi-like RNA-mediated gene silencing 1"/>
    <property type="match status" value="1"/>
</dbReference>
<accession>A0A7R9KZK7</accession>
<dbReference type="PROSITE" id="PS50822">
    <property type="entry name" value="PIWI"/>
    <property type="match status" value="1"/>
</dbReference>
<evidence type="ECO:0000259" key="4">
    <source>
        <dbReference type="PROSITE" id="PS50822"/>
    </source>
</evidence>
<dbReference type="Gene3D" id="3.40.50.2300">
    <property type="match status" value="1"/>
</dbReference>
<dbReference type="Gene3D" id="3.30.420.10">
    <property type="entry name" value="Ribonuclease H-like superfamily/Ribonuclease H"/>
    <property type="match status" value="1"/>
</dbReference>
<dbReference type="Pfam" id="PF02170">
    <property type="entry name" value="PAZ"/>
    <property type="match status" value="1"/>
</dbReference>
<dbReference type="GO" id="GO:0034587">
    <property type="term" value="P:piRNA processing"/>
    <property type="evidence" value="ECO:0007669"/>
    <property type="project" value="UniProtKB-ARBA"/>
</dbReference>
<evidence type="ECO:0000259" key="3">
    <source>
        <dbReference type="PROSITE" id="PS50821"/>
    </source>
</evidence>
<dbReference type="InterPro" id="IPR012337">
    <property type="entry name" value="RNaseH-like_sf"/>
</dbReference>
<protein>
    <submittedName>
        <fullName evidence="5">Uncharacterized protein</fullName>
    </submittedName>
</protein>
<dbReference type="GO" id="GO:0003723">
    <property type="term" value="F:RNA binding"/>
    <property type="evidence" value="ECO:0007669"/>
    <property type="project" value="InterPro"/>
</dbReference>
<dbReference type="CDD" id="cd04658">
    <property type="entry name" value="Piwi_piwi-like_Euk"/>
    <property type="match status" value="1"/>
</dbReference>
<evidence type="ECO:0000256" key="1">
    <source>
        <dbReference type="RuleBase" id="RU361178"/>
    </source>
</evidence>
<gene>
    <name evidence="5" type="ORF">OSB1V03_LOCUS12796</name>
</gene>
<feature type="region of interest" description="Disordered" evidence="2">
    <location>
        <begin position="41"/>
        <end position="63"/>
    </location>
</feature>
<dbReference type="SMART" id="SM00949">
    <property type="entry name" value="PAZ"/>
    <property type="match status" value="1"/>
</dbReference>
<dbReference type="SMART" id="SM00950">
    <property type="entry name" value="Piwi"/>
    <property type="match status" value="1"/>
</dbReference>
<sequence length="1008" mass="114026">FNTRDSSHRYIPYRAVLAIALTTGQWSTVCATIERNACTMDASGRDSGTGRSRGRGGYRGELHTRPAGMDRYHGIIGEEVQLLSNYFRLQTPTNVVINNFHVTFEPSIEATDLRRKMIYGIKDLFDASFIFDGMSNIKSLTENREERNHVVKNPADADQNVNIQIRWTEEVPWGAQEMMRMYNTKVRTFLRYIGYVLMGRNHYDVKSGQDLPEFKIRLLPGVVTAVGEHDAGIMMVVDSSTKFVRANNVLQLLGEARNKNPSGWLDDAKKTICGQIVMTQYNNQTYRVDDLVTDKNPETATFDRNGVSMNLLTYYKQHHNITIKVKNQPLIECLPNQRDRRAGRTSKYLLVPELCQMTGLTDQMRADFNLMKKIGDVSRLKPLDRANNLRNFITRLTTNEKVIEDMAQWDLRFDKNLVQVAGRVLPCERIYMNGDTDNSAALFNQRSGDFGKEIRSKRLYKSCTITKWMIILTQRDQNCLQEFMNTITRVAGPLGIQLLNPRTEVLQNDRIGSFVDACNKLAPPCEMAVIIVPNNNKERYDAIKKVNYCEKPMPSQVIVAKNLLNKQRLMSVCTKIVIQMATKLGAEPWTLKIPPKDLMVVGYDTYHDSANRKRSAGGFVVSLNQRLSSWHSRVTFHEDDNEMSNNFAHNIKEGIKRYFDVNKSLPNRIIIYRDGVSEGQINHVYNVELKQVVAALKQIKPVDPPKLSFVIVTKRINARFFTAERPDNPIPGTIVDKTVTRTSRYDFYLISQSVRQGTVAPTMYNIIHDESGFKPEHHQQLAYKLTHLYYNWQGTVRVPAPCQYAHKLAFLTGNSLHREPSDILCDLLPIGWSHVIDQWPVFRETTVMVGAHRCRGYAMACVGGTGREWLCSTGPKQRPVIQCSHFLGTQYRSKYWLLVLSTDPNLFASIRSRAGRSRGRARGRPTTVAEPPPLSEGGNGGNGGNGGGNGDQGGSVRGRAGYRGAALLRTIPAHVKVKSGEGGAPVKVVANYFRLNTPKDVLIYDYHV</sequence>
<keyword evidence="6" id="KW-1185">Reference proteome</keyword>
<feature type="compositionally biased region" description="Gly residues" evidence="2">
    <location>
        <begin position="937"/>
        <end position="956"/>
    </location>
</feature>
<feature type="non-terminal residue" evidence="5">
    <location>
        <position position="1008"/>
    </location>
</feature>